<feature type="binding site" evidence="6">
    <location>
        <position position="76"/>
    </location>
    <ligand>
        <name>[4Fe-4S] cluster</name>
        <dbReference type="ChEBI" id="CHEBI:49883"/>
        <label>2</label>
    </ligand>
</feature>
<evidence type="ECO:0000256" key="3">
    <source>
        <dbReference type="ARBA" id="ARBA00022737"/>
    </source>
</evidence>
<dbReference type="PANTHER" id="PTHR24960:SF79">
    <property type="entry name" value="PHOTOSYSTEM I IRON-SULFUR CENTER"/>
    <property type="match status" value="1"/>
</dbReference>
<keyword evidence="6" id="KW-0963">Cytoplasm</keyword>
<feature type="binding site" evidence="6">
    <location>
        <position position="70"/>
    </location>
    <ligand>
        <name>[4Fe-4S] cluster</name>
        <dbReference type="ChEBI" id="CHEBI:49883"/>
        <label>2</label>
    </ligand>
</feature>
<dbReference type="Gene3D" id="3.30.70.20">
    <property type="match status" value="2"/>
</dbReference>
<evidence type="ECO:0000259" key="7">
    <source>
        <dbReference type="PROSITE" id="PS51379"/>
    </source>
</evidence>
<feature type="binding site" evidence="6">
    <location>
        <position position="145"/>
    </location>
    <ligand>
        <name>[4Fe-4S] cluster</name>
        <dbReference type="ChEBI" id="CHEBI:49883"/>
        <label>3</label>
    </ligand>
</feature>
<evidence type="ECO:0000256" key="5">
    <source>
        <dbReference type="ARBA" id="ARBA00023014"/>
    </source>
</evidence>
<evidence type="ECO:0000256" key="6">
    <source>
        <dbReference type="HAMAP-Rule" id="MF_02201"/>
    </source>
</evidence>
<comment type="subcellular location">
    <subcellularLocation>
        <location evidence="6">Cytoplasm</location>
    </subcellularLocation>
</comment>
<feature type="domain" description="4Fe-4S ferredoxin-type" evidence="7">
    <location>
        <begin position="133"/>
        <end position="162"/>
    </location>
</feature>
<name>A0ABM8DH11_9GAMM</name>
<feature type="binding site" evidence="6">
    <location>
        <position position="44"/>
    </location>
    <ligand>
        <name>[4Fe-4S] cluster</name>
        <dbReference type="ChEBI" id="CHEBI:49883"/>
        <label>1</label>
    </ligand>
</feature>
<gene>
    <name evidence="6" type="primary">napF</name>
    <name evidence="8" type="ORF">LA521A_31050</name>
</gene>
<dbReference type="Pfam" id="PF13187">
    <property type="entry name" value="Fer4_9"/>
    <property type="match status" value="1"/>
</dbReference>
<feature type="binding site" evidence="6">
    <location>
        <position position="41"/>
    </location>
    <ligand>
        <name>[4Fe-4S] cluster</name>
        <dbReference type="ChEBI" id="CHEBI:49883"/>
        <label>1</label>
    </ligand>
</feature>
<comment type="cofactor">
    <cofactor evidence="6">
        <name>[4Fe-4S] cluster</name>
        <dbReference type="ChEBI" id="CHEBI:49883"/>
    </cofactor>
</comment>
<feature type="binding site" evidence="6">
    <location>
        <position position="142"/>
    </location>
    <ligand>
        <name>[4Fe-4S] cluster</name>
        <dbReference type="ChEBI" id="CHEBI:49883"/>
        <label>3</label>
    </ligand>
</feature>
<keyword evidence="1 6" id="KW-0004">4Fe-4S</keyword>
<evidence type="ECO:0000256" key="4">
    <source>
        <dbReference type="ARBA" id="ARBA00023004"/>
    </source>
</evidence>
<accession>A0ABM8DH11</accession>
<feature type="domain" description="4Fe-4S ferredoxin-type" evidence="7">
    <location>
        <begin position="59"/>
        <end position="90"/>
    </location>
</feature>
<protein>
    <recommendedName>
        <fullName evidence="6">Ferredoxin-type protein NapF</fullName>
    </recommendedName>
</protein>
<comment type="function">
    <text evidence="6">Could be involved in the maturation of NapA, the catalytic subunit of the periplasmic nitrate reductase, before its export into the periplasm.</text>
</comment>
<keyword evidence="2 6" id="KW-0479">Metal-binding</keyword>
<comment type="similarity">
    <text evidence="6">Belongs to the NapF family.</text>
</comment>
<feature type="binding site" evidence="6">
    <location>
        <position position="48"/>
    </location>
    <ligand>
        <name>[4Fe-4S] cluster</name>
        <dbReference type="ChEBI" id="CHEBI:49883"/>
        <label>1</label>
    </ligand>
</feature>
<keyword evidence="4 6" id="KW-0408">Iron</keyword>
<feature type="binding site" evidence="6">
    <location>
        <position position="80"/>
    </location>
    <ligand>
        <name>[4Fe-4S] cluster</name>
        <dbReference type="ChEBI" id="CHEBI:49883"/>
        <label>2</label>
    </ligand>
</feature>
<dbReference type="Proteomes" id="UP001317822">
    <property type="component" value="Chromosome"/>
</dbReference>
<sequence length="172" mass="18274">MARGPDPSRRALLFGRRAAVAPLRPPWALHENDFLDACTACGACVDRCPERVLARDAGGRPVFDPRLGECTFCGECEHACTPRALDRASSDEPWTLKALVADSCLPRRGVVCSSCRDVCPERAIAFPLTARVPLPTIDPARCTGCGACVGVCPTQAIALSACAAHPERTETA</sequence>
<keyword evidence="5 6" id="KW-0411">Iron-sulfur</keyword>
<feature type="binding site" evidence="6">
    <location>
        <position position="148"/>
    </location>
    <ligand>
        <name>[4Fe-4S] cluster</name>
        <dbReference type="ChEBI" id="CHEBI:49883"/>
        <label>3</label>
    </ligand>
</feature>
<dbReference type="RefSeq" id="WP_281779797.1">
    <property type="nucleotide sequence ID" value="NZ_AP027041.1"/>
</dbReference>
<feature type="binding site" evidence="6">
    <location>
        <position position="152"/>
    </location>
    <ligand>
        <name>[4Fe-4S] cluster</name>
        <dbReference type="ChEBI" id="CHEBI:49883"/>
        <label>3</label>
    </ligand>
</feature>
<dbReference type="Pfam" id="PF00037">
    <property type="entry name" value="Fer4"/>
    <property type="match status" value="1"/>
</dbReference>
<dbReference type="InterPro" id="IPR004496">
    <property type="entry name" value="NapF"/>
</dbReference>
<proteinExistence type="inferred from homology"/>
<dbReference type="CDD" id="cd10564">
    <property type="entry name" value="NapF_like"/>
    <property type="match status" value="1"/>
</dbReference>
<dbReference type="SUPFAM" id="SSF46548">
    <property type="entry name" value="alpha-helical ferredoxin"/>
    <property type="match status" value="1"/>
</dbReference>
<evidence type="ECO:0000256" key="2">
    <source>
        <dbReference type="ARBA" id="ARBA00022723"/>
    </source>
</evidence>
<feature type="binding site" evidence="6">
    <location>
        <position position="73"/>
    </location>
    <ligand>
        <name>[4Fe-4S] cluster</name>
        <dbReference type="ChEBI" id="CHEBI:49883"/>
        <label>2</label>
    </ligand>
</feature>
<keyword evidence="9" id="KW-1185">Reference proteome</keyword>
<feature type="domain" description="4Fe-4S ferredoxin-type" evidence="7">
    <location>
        <begin position="28"/>
        <end position="58"/>
    </location>
</feature>
<evidence type="ECO:0000313" key="8">
    <source>
        <dbReference type="EMBL" id="BDU17904.1"/>
    </source>
</evidence>
<dbReference type="PROSITE" id="PS51379">
    <property type="entry name" value="4FE4S_FER_2"/>
    <property type="match status" value="3"/>
</dbReference>
<comment type="subunit">
    <text evidence="6">Interacts with the cytoplasmic NapA precursor.</text>
</comment>
<reference evidence="8 9" key="1">
    <citation type="journal article" date="2023" name="Int. J. Syst. Evol. Microbiol.">
        <title>Physiological and genomic analyses of cobalamin (vitamin B12)-auxotrophy of Lysobacter auxotrophicus sp. nov., a methionine-auxotrophic chitinolytic bacterium isolated from chitin-treated soil.</title>
        <authorList>
            <person name="Saito A."/>
            <person name="Dohra H."/>
            <person name="Hamada M."/>
            <person name="Moriuchi R."/>
            <person name="Kotsuchibashi Y."/>
            <person name="Mori K."/>
        </authorList>
    </citation>
    <scope>NUCLEOTIDE SEQUENCE [LARGE SCALE GENOMIC DNA]</scope>
    <source>
        <strain evidence="8 9">5-21a</strain>
    </source>
</reference>
<dbReference type="InterPro" id="IPR017900">
    <property type="entry name" value="4Fe4S_Fe_S_CS"/>
</dbReference>
<organism evidence="8 9">
    <name type="scientific">Lysobacter auxotrophicus</name>
    <dbReference type="NCBI Taxonomy" id="2992573"/>
    <lineage>
        <taxon>Bacteria</taxon>
        <taxon>Pseudomonadati</taxon>
        <taxon>Pseudomonadota</taxon>
        <taxon>Gammaproteobacteria</taxon>
        <taxon>Lysobacterales</taxon>
        <taxon>Lysobacteraceae</taxon>
        <taxon>Lysobacter</taxon>
    </lineage>
</organism>
<evidence type="ECO:0000313" key="9">
    <source>
        <dbReference type="Proteomes" id="UP001317822"/>
    </source>
</evidence>
<dbReference type="HAMAP" id="MF_02201">
    <property type="entry name" value="NapF"/>
    <property type="match status" value="1"/>
</dbReference>
<dbReference type="PROSITE" id="PS00198">
    <property type="entry name" value="4FE4S_FER_1"/>
    <property type="match status" value="1"/>
</dbReference>
<dbReference type="InterPro" id="IPR050157">
    <property type="entry name" value="PSI_iron-sulfur_center"/>
</dbReference>
<feature type="binding site" evidence="6">
    <location>
        <position position="38"/>
    </location>
    <ligand>
        <name>[4Fe-4S] cluster</name>
        <dbReference type="ChEBI" id="CHEBI:49883"/>
        <label>1</label>
    </ligand>
</feature>
<dbReference type="EMBL" id="AP027041">
    <property type="protein sequence ID" value="BDU17904.1"/>
    <property type="molecule type" value="Genomic_DNA"/>
</dbReference>
<dbReference type="InterPro" id="IPR017896">
    <property type="entry name" value="4Fe4S_Fe-S-bd"/>
</dbReference>
<keyword evidence="3 6" id="KW-0677">Repeat</keyword>
<evidence type="ECO:0000256" key="1">
    <source>
        <dbReference type="ARBA" id="ARBA00022485"/>
    </source>
</evidence>
<dbReference type="PANTHER" id="PTHR24960">
    <property type="entry name" value="PHOTOSYSTEM I IRON-SULFUR CENTER-RELATED"/>
    <property type="match status" value="1"/>
</dbReference>